<dbReference type="AlphaFoldDB" id="A0A317DPS4"/>
<accession>A0A317DPS4</accession>
<organism evidence="2 3">
    <name type="scientific">Micromonospora sicca</name>
    <dbReference type="NCBI Taxonomy" id="2202420"/>
    <lineage>
        <taxon>Bacteria</taxon>
        <taxon>Bacillati</taxon>
        <taxon>Actinomycetota</taxon>
        <taxon>Actinomycetes</taxon>
        <taxon>Micromonosporales</taxon>
        <taxon>Micromonosporaceae</taxon>
        <taxon>Micromonospora</taxon>
    </lineage>
</organism>
<feature type="region of interest" description="Disordered" evidence="1">
    <location>
        <begin position="295"/>
        <end position="318"/>
    </location>
</feature>
<name>A0A317DPS4_9ACTN</name>
<evidence type="ECO:0000256" key="1">
    <source>
        <dbReference type="SAM" id="MobiDB-lite"/>
    </source>
</evidence>
<protein>
    <recommendedName>
        <fullName evidence="4">S9 family peptidase</fullName>
    </recommendedName>
</protein>
<evidence type="ECO:0000313" key="2">
    <source>
        <dbReference type="EMBL" id="PWR16691.1"/>
    </source>
</evidence>
<gene>
    <name evidence="2" type="ORF">DKT69_04210</name>
</gene>
<sequence>MTMIHPVHTRLVDGRLLAYDLSRPPAATGPLSPDAVFDLSGEDGRIEGRAVTRDLGRTVYATTDSVRCVDRDGHEFWRLEFGPRPEQGLVNARVSCEFSVDERLVWIYRPDGMAMRGNGLDRWLVVDTMTGEVRSDVELQSVGHGAEHFPEPDGVHMLLDVGEGQDGSRVFRGRLTGTGIELTDYPWEDRVVVDLAPDGRHVMTVHHEQEDVAFHTWPDGAEVVRIPLAAFGHEWADAMVEWAGGYLDPDTAVVTVVGEIEETEEEWHRHHLVDVRTGEIRGVLDAPTRTSYDLEPLGDGSFLRTDDEGRPWRHRHGG</sequence>
<reference evidence="2 3" key="1">
    <citation type="submission" date="2018-05" db="EMBL/GenBank/DDBJ databases">
        <title>Micromonosporas from Atacama Desert.</title>
        <authorList>
            <person name="Carro L."/>
            <person name="Golinska P."/>
            <person name="Klenk H.-P."/>
            <person name="Goodfellow M."/>
        </authorList>
    </citation>
    <scope>NUCLEOTIDE SEQUENCE [LARGE SCALE GENOMIC DNA]</scope>
    <source>
        <strain evidence="2 3">4G51</strain>
    </source>
</reference>
<dbReference type="Proteomes" id="UP000246050">
    <property type="component" value="Unassembled WGS sequence"/>
</dbReference>
<proteinExistence type="predicted"/>
<dbReference type="SUPFAM" id="SSF50969">
    <property type="entry name" value="YVTN repeat-like/Quinoprotein amine dehydrogenase"/>
    <property type="match status" value="1"/>
</dbReference>
<dbReference type="InterPro" id="IPR011044">
    <property type="entry name" value="Quino_amine_DH_bsu"/>
</dbReference>
<dbReference type="EMBL" id="QGKS01000105">
    <property type="protein sequence ID" value="PWR16691.1"/>
    <property type="molecule type" value="Genomic_DNA"/>
</dbReference>
<evidence type="ECO:0008006" key="4">
    <source>
        <dbReference type="Google" id="ProtNLM"/>
    </source>
</evidence>
<dbReference type="OrthoDB" id="4454357at2"/>
<evidence type="ECO:0000313" key="3">
    <source>
        <dbReference type="Proteomes" id="UP000246050"/>
    </source>
</evidence>
<dbReference type="RefSeq" id="WP_109800281.1">
    <property type="nucleotide sequence ID" value="NZ_QGKS01000105.1"/>
</dbReference>
<comment type="caution">
    <text evidence="2">The sequence shown here is derived from an EMBL/GenBank/DDBJ whole genome shotgun (WGS) entry which is preliminary data.</text>
</comment>